<keyword evidence="1" id="KW-1133">Transmembrane helix</keyword>
<name>A0A8J5H2H6_ZINOF</name>
<gene>
    <name evidence="2" type="ORF">ZIOFF_025848</name>
</gene>
<keyword evidence="1" id="KW-0472">Membrane</keyword>
<proteinExistence type="predicted"/>
<dbReference type="EMBL" id="JACMSC010000007">
    <property type="protein sequence ID" value="KAG6515436.1"/>
    <property type="molecule type" value="Genomic_DNA"/>
</dbReference>
<accession>A0A8J5H2H6</accession>
<keyword evidence="3" id="KW-1185">Reference proteome</keyword>
<reference evidence="2 3" key="1">
    <citation type="submission" date="2020-08" db="EMBL/GenBank/DDBJ databases">
        <title>Plant Genome Project.</title>
        <authorList>
            <person name="Zhang R.-G."/>
        </authorList>
    </citation>
    <scope>NUCLEOTIDE SEQUENCE [LARGE SCALE GENOMIC DNA]</scope>
    <source>
        <tissue evidence="2">Rhizome</tissue>
    </source>
</reference>
<comment type="caution">
    <text evidence="2">The sequence shown here is derived from an EMBL/GenBank/DDBJ whole genome shotgun (WGS) entry which is preliminary data.</text>
</comment>
<organism evidence="2 3">
    <name type="scientific">Zingiber officinale</name>
    <name type="common">Ginger</name>
    <name type="synonym">Amomum zingiber</name>
    <dbReference type="NCBI Taxonomy" id="94328"/>
    <lineage>
        <taxon>Eukaryota</taxon>
        <taxon>Viridiplantae</taxon>
        <taxon>Streptophyta</taxon>
        <taxon>Embryophyta</taxon>
        <taxon>Tracheophyta</taxon>
        <taxon>Spermatophyta</taxon>
        <taxon>Magnoliopsida</taxon>
        <taxon>Liliopsida</taxon>
        <taxon>Zingiberales</taxon>
        <taxon>Zingiberaceae</taxon>
        <taxon>Zingiber</taxon>
    </lineage>
</organism>
<keyword evidence="1" id="KW-0812">Transmembrane</keyword>
<evidence type="ECO:0000313" key="3">
    <source>
        <dbReference type="Proteomes" id="UP000734854"/>
    </source>
</evidence>
<dbReference type="Proteomes" id="UP000734854">
    <property type="component" value="Unassembled WGS sequence"/>
</dbReference>
<evidence type="ECO:0000256" key="1">
    <source>
        <dbReference type="SAM" id="Phobius"/>
    </source>
</evidence>
<evidence type="ECO:0000313" key="2">
    <source>
        <dbReference type="EMBL" id="KAG6515436.1"/>
    </source>
</evidence>
<feature type="transmembrane region" description="Helical" evidence="1">
    <location>
        <begin position="38"/>
        <end position="57"/>
    </location>
</feature>
<protein>
    <submittedName>
        <fullName evidence="2">Uncharacterized protein</fullName>
    </submittedName>
</protein>
<dbReference type="AlphaFoldDB" id="A0A8J5H2H6"/>
<sequence length="232" mass="24489">MSLLANAVPNVCDFPSIINFISLARSCHIVSTMKTTFLLMKTSVVLVLLMVVSIAVAPPSESGQGDLKGIDHGDLKVTPSGDLKGIGHGDLKAPPSSDLKEICHGGAAHPGRSGAAATAEAVETQFVLHIKIENMLTSNSTHSRGSTATSEGLTATDIKVNEQCLGDISSQYRSGKTLVDVKGDTNSNVKWLLLCTNVVSIKLTVDELFAGAKTKLSFKLHDQKSGKVNSYK</sequence>